<evidence type="ECO:0000256" key="1">
    <source>
        <dbReference type="SAM" id="MobiDB-lite"/>
    </source>
</evidence>
<reference evidence="3" key="1">
    <citation type="journal article" date="2020" name="Stud. Mycol.">
        <title>101 Dothideomycetes genomes: a test case for predicting lifestyles and emergence of pathogens.</title>
        <authorList>
            <person name="Haridas S."/>
            <person name="Albert R."/>
            <person name="Binder M."/>
            <person name="Bloem J."/>
            <person name="Labutti K."/>
            <person name="Salamov A."/>
            <person name="Andreopoulos B."/>
            <person name="Baker S."/>
            <person name="Barry K."/>
            <person name="Bills G."/>
            <person name="Bluhm B."/>
            <person name="Cannon C."/>
            <person name="Castanera R."/>
            <person name="Culley D."/>
            <person name="Daum C."/>
            <person name="Ezra D."/>
            <person name="Gonzalez J."/>
            <person name="Henrissat B."/>
            <person name="Kuo A."/>
            <person name="Liang C."/>
            <person name="Lipzen A."/>
            <person name="Lutzoni F."/>
            <person name="Magnuson J."/>
            <person name="Mondo S."/>
            <person name="Nolan M."/>
            <person name="Ohm R."/>
            <person name="Pangilinan J."/>
            <person name="Park H.-J."/>
            <person name="Ramirez L."/>
            <person name="Alfaro M."/>
            <person name="Sun H."/>
            <person name="Tritt A."/>
            <person name="Yoshinaga Y."/>
            <person name="Zwiers L.-H."/>
            <person name="Turgeon B."/>
            <person name="Goodwin S."/>
            <person name="Spatafora J."/>
            <person name="Crous P."/>
            <person name="Grigoriev I."/>
        </authorList>
    </citation>
    <scope>NUCLEOTIDE SEQUENCE</scope>
    <source>
        <strain evidence="3">CBS 121167</strain>
    </source>
</reference>
<evidence type="ECO:0000313" key="3">
    <source>
        <dbReference type="EMBL" id="KAF2143904.1"/>
    </source>
</evidence>
<keyword evidence="4" id="KW-1185">Reference proteome</keyword>
<keyword evidence="2" id="KW-0732">Signal</keyword>
<feature type="compositionally biased region" description="Low complexity" evidence="1">
    <location>
        <begin position="108"/>
        <end position="119"/>
    </location>
</feature>
<organism evidence="3 4">
    <name type="scientific">Aplosporella prunicola CBS 121167</name>
    <dbReference type="NCBI Taxonomy" id="1176127"/>
    <lineage>
        <taxon>Eukaryota</taxon>
        <taxon>Fungi</taxon>
        <taxon>Dikarya</taxon>
        <taxon>Ascomycota</taxon>
        <taxon>Pezizomycotina</taxon>
        <taxon>Dothideomycetes</taxon>
        <taxon>Dothideomycetes incertae sedis</taxon>
        <taxon>Botryosphaeriales</taxon>
        <taxon>Aplosporellaceae</taxon>
        <taxon>Aplosporella</taxon>
    </lineage>
</organism>
<dbReference type="EMBL" id="ML995481">
    <property type="protein sequence ID" value="KAF2143904.1"/>
    <property type="molecule type" value="Genomic_DNA"/>
</dbReference>
<gene>
    <name evidence="3" type="ORF">K452DRAFT_164094</name>
</gene>
<protein>
    <submittedName>
        <fullName evidence="3">Uncharacterized protein</fullName>
    </submittedName>
</protein>
<sequence length="214" mass="24059">MFFFFFFFFLGGGGGVAPGTSMCFPRRCFLPFLSCRLASTSRDDDHHIRLPHVIDPSSWHWRKSLAFNLPISANTQHIAVRGYSDITLPDYPDHSEFFTTVMNQPHGLPNSPDLLPSDPAELSSMAPEATSEPPTLESDLPEITLAPAKSESTTERRPRKRQKVSHDNADDDFSGSQHLMEPRTRSRRAIPLKKYVEADSDADFEVIPWTNPAV</sequence>
<evidence type="ECO:0000256" key="2">
    <source>
        <dbReference type="SAM" id="SignalP"/>
    </source>
</evidence>
<dbReference type="AlphaFoldDB" id="A0A6A6BKV5"/>
<dbReference type="RefSeq" id="XP_033399616.1">
    <property type="nucleotide sequence ID" value="XM_033535703.1"/>
</dbReference>
<proteinExistence type="predicted"/>
<accession>A0A6A6BKV5</accession>
<dbReference type="GeneID" id="54293199"/>
<evidence type="ECO:0000313" key="4">
    <source>
        <dbReference type="Proteomes" id="UP000799438"/>
    </source>
</evidence>
<feature type="region of interest" description="Disordered" evidence="1">
    <location>
        <begin position="100"/>
        <end position="189"/>
    </location>
</feature>
<feature type="chain" id="PRO_5025610271" evidence="2">
    <location>
        <begin position="16"/>
        <end position="214"/>
    </location>
</feature>
<name>A0A6A6BKV5_9PEZI</name>
<dbReference type="Proteomes" id="UP000799438">
    <property type="component" value="Unassembled WGS sequence"/>
</dbReference>
<feature type="signal peptide" evidence="2">
    <location>
        <begin position="1"/>
        <end position="15"/>
    </location>
</feature>